<dbReference type="Proteomes" id="UP001141327">
    <property type="component" value="Unassembled WGS sequence"/>
</dbReference>
<dbReference type="InterPro" id="IPR036961">
    <property type="entry name" value="Kinesin_motor_dom_sf"/>
</dbReference>
<gene>
    <name evidence="4" type="ORF">PAPYR_2195</name>
</gene>
<keyword evidence="5" id="KW-1185">Reference proteome</keyword>
<sequence length="255" mass="28959">MNYNETITTLRYASRAKQIKNQPKVNSTKDAMFLQFQEEIKALKAKLKEMESRTVEPPPAPPANEALVEELRQKAEQEKVVLESEKAMQEQLIQGGVSLMDKAKQQESELARYQQEAAEQKRLAIEDQYQSTRDEIESKTKKLKKAEFESERADMLETIRQLQYQLKLKILIINNFIPLHEVEKIEKRAAWDEVEQQWKIPGLTHAGNNVSVPSSCAAPCPPARHHPSLVGGGDFGSRFPFSRHGSDGLSVTPPH</sequence>
<comment type="similarity">
    <text evidence="1">Belongs to the TRAFAC class myosin-kinesin ATPase superfamily. Kinesin family.</text>
</comment>
<evidence type="ECO:0000256" key="1">
    <source>
        <dbReference type="PROSITE-ProRule" id="PRU00283"/>
    </source>
</evidence>
<feature type="domain" description="Kinesin motor" evidence="3">
    <location>
        <begin position="1"/>
        <end position="19"/>
    </location>
</feature>
<dbReference type="EMBL" id="JAPMOS010000007">
    <property type="protein sequence ID" value="KAJ4461593.1"/>
    <property type="molecule type" value="Genomic_DNA"/>
</dbReference>
<dbReference type="InterPro" id="IPR027417">
    <property type="entry name" value="P-loop_NTPase"/>
</dbReference>
<reference evidence="4" key="1">
    <citation type="journal article" date="2022" name="bioRxiv">
        <title>Genomics of Preaxostyla Flagellates Illuminates Evolutionary Transitions and the Path Towards Mitochondrial Loss.</title>
        <authorList>
            <person name="Novak L.V.F."/>
            <person name="Treitli S.C."/>
            <person name="Pyrih J."/>
            <person name="Halakuc P."/>
            <person name="Pipaliya S.V."/>
            <person name="Vacek V."/>
            <person name="Brzon O."/>
            <person name="Soukal P."/>
            <person name="Eme L."/>
            <person name="Dacks J.B."/>
            <person name="Karnkowska A."/>
            <person name="Elias M."/>
            <person name="Hampl V."/>
        </authorList>
    </citation>
    <scope>NUCLEOTIDE SEQUENCE</scope>
    <source>
        <strain evidence="4">RCP-MX</strain>
    </source>
</reference>
<proteinExistence type="inferred from homology"/>
<dbReference type="Gene3D" id="3.40.850.10">
    <property type="entry name" value="Kinesin motor domain"/>
    <property type="match status" value="1"/>
</dbReference>
<dbReference type="SUPFAM" id="SSF52540">
    <property type="entry name" value="P-loop containing nucleoside triphosphate hydrolases"/>
    <property type="match status" value="1"/>
</dbReference>
<dbReference type="PANTHER" id="PTHR47969">
    <property type="entry name" value="CHROMOSOME-ASSOCIATED KINESIN KIF4A-RELATED"/>
    <property type="match status" value="1"/>
</dbReference>
<organism evidence="4 5">
    <name type="scientific">Paratrimastix pyriformis</name>
    <dbReference type="NCBI Taxonomy" id="342808"/>
    <lineage>
        <taxon>Eukaryota</taxon>
        <taxon>Metamonada</taxon>
        <taxon>Preaxostyla</taxon>
        <taxon>Paratrimastigidae</taxon>
        <taxon>Paratrimastix</taxon>
    </lineage>
</organism>
<protein>
    <submittedName>
        <fullName evidence="4">Kinesin family member 3A</fullName>
    </submittedName>
</protein>
<evidence type="ECO:0000256" key="2">
    <source>
        <dbReference type="SAM" id="Coils"/>
    </source>
</evidence>
<keyword evidence="2" id="KW-0175">Coiled coil</keyword>
<evidence type="ECO:0000259" key="3">
    <source>
        <dbReference type="PROSITE" id="PS50067"/>
    </source>
</evidence>
<comment type="caution">
    <text evidence="1">Lacks conserved residue(s) required for the propagation of feature annotation.</text>
</comment>
<dbReference type="PROSITE" id="PS50067">
    <property type="entry name" value="KINESIN_MOTOR_2"/>
    <property type="match status" value="1"/>
</dbReference>
<accession>A0ABQ8UR05</accession>
<evidence type="ECO:0000313" key="5">
    <source>
        <dbReference type="Proteomes" id="UP001141327"/>
    </source>
</evidence>
<feature type="coiled-coil region" evidence="2">
    <location>
        <begin position="33"/>
        <end position="165"/>
    </location>
</feature>
<name>A0ABQ8UR05_9EUKA</name>
<dbReference type="InterPro" id="IPR001752">
    <property type="entry name" value="Kinesin_motor_dom"/>
</dbReference>
<evidence type="ECO:0000313" key="4">
    <source>
        <dbReference type="EMBL" id="KAJ4461593.1"/>
    </source>
</evidence>
<dbReference type="InterPro" id="IPR027640">
    <property type="entry name" value="Kinesin-like_fam"/>
</dbReference>
<comment type="caution">
    <text evidence="4">The sequence shown here is derived from an EMBL/GenBank/DDBJ whole genome shotgun (WGS) entry which is preliminary data.</text>
</comment>